<dbReference type="OrthoDB" id="6590090at2"/>
<dbReference type="PANTHER" id="PTHR36572:SF2">
    <property type="entry name" value="DNA DAMAGE-INDUCIBLE PROTEIN I"/>
    <property type="match status" value="1"/>
</dbReference>
<dbReference type="InterPro" id="IPR036687">
    <property type="entry name" value="DinI-like_sf"/>
</dbReference>
<dbReference type="Proteomes" id="UP000230495">
    <property type="component" value="Unassembled WGS sequence"/>
</dbReference>
<gene>
    <name evidence="1" type="ORF">B9Q37_12550</name>
</gene>
<dbReference type="GeneID" id="93155454"/>
<organism evidence="1">
    <name type="scientific">Enterobacter kobei</name>
    <dbReference type="NCBI Taxonomy" id="208224"/>
    <lineage>
        <taxon>Bacteria</taxon>
        <taxon>Pseudomonadati</taxon>
        <taxon>Pseudomonadota</taxon>
        <taxon>Gammaproteobacteria</taxon>
        <taxon>Enterobacterales</taxon>
        <taxon>Enterobacteriaceae</taxon>
        <taxon>Enterobacter</taxon>
        <taxon>Enterobacter cloacae complex</taxon>
    </lineage>
</organism>
<evidence type="ECO:0000313" key="2">
    <source>
        <dbReference type="Proteomes" id="UP000230495"/>
    </source>
</evidence>
<protein>
    <submittedName>
        <fullName evidence="1">DNA damage-inducible protein I</fullName>
    </submittedName>
</protein>
<dbReference type="Pfam" id="PF06183">
    <property type="entry name" value="DinI"/>
    <property type="match status" value="1"/>
</dbReference>
<dbReference type="RefSeq" id="WP_047363579.1">
    <property type="nucleotide sequence ID" value="NZ_CP083828.1"/>
</dbReference>
<name>A0A2J0PJI5_9ENTR</name>
<dbReference type="InterPro" id="IPR010391">
    <property type="entry name" value="DNA_damage-inducible_DinI-like"/>
</dbReference>
<dbReference type="PANTHER" id="PTHR36572">
    <property type="entry name" value="DNA DAMAGE-INDUCIBLE PROTEIN I-RELATED"/>
    <property type="match status" value="1"/>
</dbReference>
<proteinExistence type="predicted"/>
<evidence type="ECO:0000313" key="1">
    <source>
        <dbReference type="EMBL" id="PJD74714.1"/>
    </source>
</evidence>
<dbReference type="Gene3D" id="3.30.910.10">
    <property type="entry name" value="DinI-like"/>
    <property type="match status" value="1"/>
</dbReference>
<dbReference type="GO" id="GO:0009432">
    <property type="term" value="P:SOS response"/>
    <property type="evidence" value="ECO:0007669"/>
    <property type="project" value="TreeGrafter"/>
</dbReference>
<dbReference type="AlphaFoldDB" id="A0A2J0PJI5"/>
<sequence length="74" mass="8585">MKIELTIDRMKKLPDGAIPALESELLKRLSKQFDDCQLTIRRASNDGLTVFGGDKKEVEHIVQETWESADEWFY</sequence>
<reference evidence="1 2" key="1">
    <citation type="journal article" date="2017" name="J. Antimicrob. Chemother.">
        <title>Characterization of the population structure, drug resistance mechanisms and plasmids of the community-associated Enterobacter cloacae complex in China.</title>
        <authorList>
            <person name="Zhou K."/>
            <person name="Yu W."/>
            <person name="Cao X."/>
            <person name="Shen P."/>
            <person name="Lu H."/>
            <person name="Luo Q."/>
            <person name="Rossen J.W.A."/>
            <person name="Xiao Y."/>
        </authorList>
    </citation>
    <scope>NUCLEOTIDE SEQUENCE [LARGE SCALE GENOMIC DNA]</scope>
    <source>
        <strain evidence="1">ECC1097</strain>
    </source>
</reference>
<dbReference type="SUPFAM" id="SSF54857">
    <property type="entry name" value="DNA damage-inducible protein DinI"/>
    <property type="match status" value="1"/>
</dbReference>
<comment type="caution">
    <text evidence="1">The sequence shown here is derived from an EMBL/GenBank/DDBJ whole genome shotgun (WGS) entry which is preliminary data.</text>
</comment>
<accession>A0A2J0PJI5</accession>
<dbReference type="EMBL" id="NEEU01000004">
    <property type="protein sequence ID" value="PJD74714.1"/>
    <property type="molecule type" value="Genomic_DNA"/>
</dbReference>